<dbReference type="EMBL" id="JQ513383">
    <property type="protein sequence ID" value="AFA44455.1"/>
    <property type="molecule type" value="Genomic_DNA"/>
</dbReference>
<feature type="region of interest" description="Disordered" evidence="1">
    <location>
        <begin position="91"/>
        <end position="111"/>
    </location>
</feature>
<accession>H6X3Y9</accession>
<dbReference type="Proteomes" id="UP000007524">
    <property type="component" value="Segment"/>
</dbReference>
<name>H6X3Y9_9CAUD</name>
<dbReference type="KEGG" id="vg:14012770"/>
<proteinExistence type="predicted"/>
<sequence length="111" mass="13151">MSKDSLEFILRCDCGEKSDHVIHIAQYDLDEEYGDNKLGTCLISARLEPCKTWYERVWIGIKYIFGYNSYQYMDTMVDVDILREVVQQLKDERSEEDKKASREKRSEVKVL</sequence>
<evidence type="ECO:0000313" key="2">
    <source>
        <dbReference type="EMBL" id="AFA44455.1"/>
    </source>
</evidence>
<protein>
    <submittedName>
        <fullName evidence="2">Uncharacterized protein</fullName>
    </submittedName>
</protein>
<evidence type="ECO:0000256" key="1">
    <source>
        <dbReference type="SAM" id="MobiDB-lite"/>
    </source>
</evidence>
<reference evidence="2 3" key="1">
    <citation type="journal article" date="2012" name="J. Virol.">
        <title>Genome of Klebsiella sp.-Infecting Bacteriophage vB_KleM_RaK2.</title>
        <authorList>
            <person name="Simoliunas E."/>
            <person name="Kaliniene L."/>
            <person name="Truncaite L."/>
            <person name="Klausa V."/>
            <person name="Zajanckauskaite A."/>
            <person name="Meskys R."/>
        </authorList>
    </citation>
    <scope>NUCLEOTIDE SEQUENCE [LARGE SCALE GENOMIC DNA]</scope>
</reference>
<evidence type="ECO:0000313" key="3">
    <source>
        <dbReference type="Proteomes" id="UP000007524"/>
    </source>
</evidence>
<dbReference type="RefSeq" id="YP_007007337.1">
    <property type="nucleotide sequence ID" value="NC_019526.1"/>
</dbReference>
<dbReference type="GeneID" id="14012770"/>
<dbReference type="OrthoDB" id="25767at10239"/>
<keyword evidence="3" id="KW-1185">Reference proteome</keyword>
<gene>
    <name evidence="2" type="ORF">RaK2_00182</name>
</gene>
<organism evidence="2 3">
    <name type="scientific">Klebsiella phage vB_KleM_RaK2</name>
    <dbReference type="NCBI Taxonomy" id="1147094"/>
    <lineage>
        <taxon>Viruses</taxon>
        <taxon>Duplodnaviria</taxon>
        <taxon>Heunggongvirae</taxon>
        <taxon>Uroviricota</taxon>
        <taxon>Caudoviricetes</taxon>
        <taxon>Alcyoneusvirus</taxon>
        <taxon>Alcyoneusvirus RaK2</taxon>
    </lineage>
</organism>